<dbReference type="PIRSF" id="PIRSF000102">
    <property type="entry name" value="Lac_mal_DH"/>
    <property type="match status" value="1"/>
</dbReference>
<keyword evidence="9" id="KW-1185">Reference proteome</keyword>
<dbReference type="Proteomes" id="UP000017090">
    <property type="component" value="Unassembled WGS sequence"/>
</dbReference>
<feature type="domain" description="Lactate/malate dehydrogenase N-terminal" evidence="6">
    <location>
        <begin position="10"/>
        <end position="148"/>
    </location>
</feature>
<dbReference type="PROSITE" id="PS00064">
    <property type="entry name" value="L_LDH"/>
    <property type="match status" value="1"/>
</dbReference>
<evidence type="ECO:0000256" key="2">
    <source>
        <dbReference type="ARBA" id="ARBA00023002"/>
    </source>
</evidence>
<name>U7UF60_9FIRM</name>
<dbReference type="InterPro" id="IPR018177">
    <property type="entry name" value="L-lactate_DH_AS"/>
</dbReference>
<keyword evidence="2 5" id="KW-0560">Oxidoreductase</keyword>
<feature type="domain" description="Lactate/malate dehydrogenase C-terminal" evidence="7">
    <location>
        <begin position="151"/>
        <end position="316"/>
    </location>
</feature>
<evidence type="ECO:0000313" key="9">
    <source>
        <dbReference type="Proteomes" id="UP000017090"/>
    </source>
</evidence>
<feature type="active site" description="Proton acceptor" evidence="3">
    <location>
        <position position="181"/>
    </location>
</feature>
<dbReference type="STRING" id="1111454.HMPREF1250_1695"/>
<dbReference type="PRINTS" id="PR00086">
    <property type="entry name" value="LLDHDRGNASE"/>
</dbReference>
<dbReference type="InterPro" id="IPR015955">
    <property type="entry name" value="Lactate_DH/Glyco_Ohase_4_C"/>
</dbReference>
<dbReference type="InterPro" id="IPR022383">
    <property type="entry name" value="Lactate/malate_DH_C"/>
</dbReference>
<dbReference type="Gene3D" id="3.40.50.720">
    <property type="entry name" value="NAD(P)-binding Rossmann-like Domain"/>
    <property type="match status" value="1"/>
</dbReference>
<dbReference type="Pfam" id="PF00056">
    <property type="entry name" value="Ldh_1_N"/>
    <property type="match status" value="1"/>
</dbReference>
<protein>
    <submittedName>
        <fullName evidence="8">Lactate/malate dehydrogenase, alpha/beta C-terminal domain protein</fullName>
    </submittedName>
</protein>
<sequence>MMSTVKKRAVGVIGLGHVGAHVAFAFGLTGTADEVKLCDLNESKAVSERQDLMDAVMFMPHRVNYTLAKYEELGDCDVIINAIGKIDLCATGNRDDEMGFTVPGVAGYIDKVMAGGFDGVIINITNPCDVVTHLLATRSGLPKGRVFGTGTGLDTSRLVSAISQQTDVEHHSFTAYMMGEHGNSQMTPWSVVNFGGQPYTELAKENKQYDFDTKELTERAIKGGWVTYQGKHCTEYGIAMTAVTMASAVLHDEKKIMAASVALDGEYGEKGIFCGVPAVIGANGIERVVVFDLPADELQALKGCCATIRANIAKADKLLQ</sequence>
<organism evidence="8 9">
    <name type="scientific">Megasphaera vaginalis</name>
    <name type="common">ex Srinivasan et al. 2021</name>
    <dbReference type="NCBI Taxonomy" id="1111454"/>
    <lineage>
        <taxon>Bacteria</taxon>
        <taxon>Bacillati</taxon>
        <taxon>Bacillota</taxon>
        <taxon>Negativicutes</taxon>
        <taxon>Veillonellales</taxon>
        <taxon>Veillonellaceae</taxon>
        <taxon>Megasphaera</taxon>
    </lineage>
</organism>
<evidence type="ECO:0000256" key="1">
    <source>
        <dbReference type="ARBA" id="ARBA00006054"/>
    </source>
</evidence>
<keyword evidence="4" id="KW-0520">NAD</keyword>
<dbReference type="InterPro" id="IPR001236">
    <property type="entry name" value="Lactate/malate_DH_N"/>
</dbReference>
<feature type="binding site" evidence="4">
    <location>
        <begin position="14"/>
        <end position="19"/>
    </location>
    <ligand>
        <name>NAD(+)</name>
        <dbReference type="ChEBI" id="CHEBI:57540"/>
    </ligand>
</feature>
<evidence type="ECO:0000259" key="7">
    <source>
        <dbReference type="Pfam" id="PF02866"/>
    </source>
</evidence>
<dbReference type="EMBL" id="AWXA01000053">
    <property type="protein sequence ID" value="ERT57083.1"/>
    <property type="molecule type" value="Genomic_DNA"/>
</dbReference>
<dbReference type="Gene3D" id="3.90.110.10">
    <property type="entry name" value="Lactate dehydrogenase/glycoside hydrolase, family 4, C-terminal"/>
    <property type="match status" value="1"/>
</dbReference>
<gene>
    <name evidence="8" type="ORF">HMPREF1250_1695</name>
</gene>
<accession>U7UF60</accession>
<dbReference type="PANTHER" id="PTHR43128">
    <property type="entry name" value="L-2-HYDROXYCARBOXYLATE DEHYDROGENASE (NAD(P)(+))"/>
    <property type="match status" value="1"/>
</dbReference>
<dbReference type="PANTHER" id="PTHR43128:SF31">
    <property type="entry name" value="L-LACTATE DEHYDROGENASE"/>
    <property type="match status" value="1"/>
</dbReference>
<comment type="caution">
    <text evidence="8">The sequence shown here is derived from an EMBL/GenBank/DDBJ whole genome shotgun (WGS) entry which is preliminary data.</text>
</comment>
<dbReference type="PATRIC" id="fig|1111454.3.peg.1985"/>
<dbReference type="GO" id="GO:0006089">
    <property type="term" value="P:lactate metabolic process"/>
    <property type="evidence" value="ECO:0007669"/>
    <property type="project" value="TreeGrafter"/>
</dbReference>
<evidence type="ECO:0000313" key="8">
    <source>
        <dbReference type="EMBL" id="ERT57083.1"/>
    </source>
</evidence>
<dbReference type="GO" id="GO:0004459">
    <property type="term" value="F:L-lactate dehydrogenase (NAD+) activity"/>
    <property type="evidence" value="ECO:0007669"/>
    <property type="project" value="InterPro"/>
</dbReference>
<dbReference type="AlphaFoldDB" id="U7UF60"/>
<reference evidence="8 9" key="1">
    <citation type="submission" date="2013-09" db="EMBL/GenBank/DDBJ databases">
        <authorList>
            <person name="Durkin A.S."/>
            <person name="Haft D.R."/>
            <person name="McCorrison J."/>
            <person name="Torralba M."/>
            <person name="Gillis M."/>
            <person name="Haft D.H."/>
            <person name="Methe B."/>
            <person name="Sutton G."/>
            <person name="Nelson K.E."/>
        </authorList>
    </citation>
    <scope>NUCLEOTIDE SEQUENCE [LARGE SCALE GENOMIC DNA]</scope>
    <source>
        <strain evidence="8 9">BV3C16-1</strain>
    </source>
</reference>
<feature type="binding site" evidence="4">
    <location>
        <begin position="124"/>
        <end position="126"/>
    </location>
    <ligand>
        <name>NAD(+)</name>
        <dbReference type="ChEBI" id="CHEBI:57540"/>
    </ligand>
</feature>
<dbReference type="SUPFAM" id="SSF51735">
    <property type="entry name" value="NAD(P)-binding Rossmann-fold domains"/>
    <property type="match status" value="1"/>
</dbReference>
<dbReference type="Pfam" id="PF02866">
    <property type="entry name" value="Ldh_1_C"/>
    <property type="match status" value="1"/>
</dbReference>
<dbReference type="InterPro" id="IPR001557">
    <property type="entry name" value="L-lactate/malate_DH"/>
</dbReference>
<evidence type="ECO:0000259" key="6">
    <source>
        <dbReference type="Pfam" id="PF00056"/>
    </source>
</evidence>
<dbReference type="SUPFAM" id="SSF56327">
    <property type="entry name" value="LDH C-terminal domain-like"/>
    <property type="match status" value="1"/>
</dbReference>
<dbReference type="RefSeq" id="WP_023054390.1">
    <property type="nucleotide sequence ID" value="NZ_AWXA01000053.1"/>
</dbReference>
<dbReference type="eggNOG" id="COG0039">
    <property type="taxonomic scope" value="Bacteria"/>
</dbReference>
<evidence type="ECO:0000256" key="5">
    <source>
        <dbReference type="RuleBase" id="RU003369"/>
    </source>
</evidence>
<dbReference type="InterPro" id="IPR036291">
    <property type="entry name" value="NAD(P)-bd_dom_sf"/>
</dbReference>
<evidence type="ECO:0000256" key="3">
    <source>
        <dbReference type="PIRSR" id="PIRSR000102-1"/>
    </source>
</evidence>
<evidence type="ECO:0000256" key="4">
    <source>
        <dbReference type="PIRSR" id="PIRSR000102-3"/>
    </source>
</evidence>
<feature type="binding site" evidence="4">
    <location>
        <position position="39"/>
    </location>
    <ligand>
        <name>NAD(+)</name>
        <dbReference type="ChEBI" id="CHEBI:57540"/>
    </ligand>
</feature>
<proteinExistence type="inferred from homology"/>
<comment type="similarity">
    <text evidence="1">Belongs to the LDH/MDH superfamily. LDH family.</text>
</comment>